<organism evidence="1 2">
    <name type="scientific">Apiospora hydei</name>
    <dbReference type="NCBI Taxonomy" id="1337664"/>
    <lineage>
        <taxon>Eukaryota</taxon>
        <taxon>Fungi</taxon>
        <taxon>Dikarya</taxon>
        <taxon>Ascomycota</taxon>
        <taxon>Pezizomycotina</taxon>
        <taxon>Sordariomycetes</taxon>
        <taxon>Xylariomycetidae</taxon>
        <taxon>Amphisphaeriales</taxon>
        <taxon>Apiosporaceae</taxon>
        <taxon>Apiospora</taxon>
    </lineage>
</organism>
<dbReference type="Proteomes" id="UP001433268">
    <property type="component" value="Unassembled WGS sequence"/>
</dbReference>
<accession>A0ABR1VGP3</accession>
<gene>
    <name evidence="1" type="ORF">PG997_010568</name>
</gene>
<dbReference type="GeneID" id="92047943"/>
<dbReference type="RefSeq" id="XP_066664173.1">
    <property type="nucleotide sequence ID" value="XM_066814883.1"/>
</dbReference>
<evidence type="ECO:0000313" key="2">
    <source>
        <dbReference type="Proteomes" id="UP001433268"/>
    </source>
</evidence>
<sequence>MDLQITYSPCHTKEDGSERNAWKQFVEGSCSEAKGTQKSWQIRTQDLVRMPPSWRQNLWALLWALLTYGARTRPLPHSLPFENWRGSSATLGPATLPVSPTTTMAAWLSVQSSYEYDDSEPKTIAACS</sequence>
<comment type="caution">
    <text evidence="1">The sequence shown here is derived from an EMBL/GenBank/DDBJ whole genome shotgun (WGS) entry which is preliminary data.</text>
</comment>
<protein>
    <submittedName>
        <fullName evidence="1">Uncharacterized protein</fullName>
    </submittedName>
</protein>
<proteinExistence type="predicted"/>
<evidence type="ECO:0000313" key="1">
    <source>
        <dbReference type="EMBL" id="KAK8070365.1"/>
    </source>
</evidence>
<name>A0ABR1VGP3_9PEZI</name>
<reference evidence="1 2" key="1">
    <citation type="submission" date="2023-01" db="EMBL/GenBank/DDBJ databases">
        <title>Analysis of 21 Apiospora genomes using comparative genomics revels a genus with tremendous synthesis potential of carbohydrate active enzymes and secondary metabolites.</title>
        <authorList>
            <person name="Sorensen T."/>
        </authorList>
    </citation>
    <scope>NUCLEOTIDE SEQUENCE [LARGE SCALE GENOMIC DNA]</scope>
    <source>
        <strain evidence="1 2">CBS 114990</strain>
    </source>
</reference>
<dbReference type="EMBL" id="JAQQWN010000008">
    <property type="protein sequence ID" value="KAK8070365.1"/>
    <property type="molecule type" value="Genomic_DNA"/>
</dbReference>
<keyword evidence="2" id="KW-1185">Reference proteome</keyword>